<gene>
    <name evidence="5 7" type="primary">bioH</name>
    <name evidence="7" type="ORF">B5D82_07530</name>
</gene>
<dbReference type="PANTHER" id="PTHR43798:SF31">
    <property type="entry name" value="AB HYDROLASE SUPERFAMILY PROTEIN YCLE"/>
    <property type="match status" value="1"/>
</dbReference>
<comment type="similarity">
    <text evidence="5">Belongs to the AB hydrolase superfamily. Carboxylesterase BioH family.</text>
</comment>
<evidence type="ECO:0000259" key="6">
    <source>
        <dbReference type="Pfam" id="PF00561"/>
    </source>
</evidence>
<protein>
    <recommendedName>
        <fullName evidence="5">Pimeloyl-[acyl-carrier protein] methyl ester esterase</fullName>
        <ecNumber evidence="5">3.1.1.85</ecNumber>
    </recommendedName>
    <alternativeName>
        <fullName evidence="5">Biotin synthesis protein BioH</fullName>
    </alternativeName>
    <alternativeName>
        <fullName evidence="5">Carboxylesterase BioH</fullName>
    </alternativeName>
</protein>
<dbReference type="Gene3D" id="3.40.50.1820">
    <property type="entry name" value="alpha/beta hydrolase"/>
    <property type="match status" value="1"/>
</dbReference>
<feature type="active site" evidence="5">
    <location>
        <position position="213"/>
    </location>
</feature>
<comment type="pathway">
    <text evidence="5">Cofactor biosynthesis; biotin biosynthesis.</text>
</comment>
<evidence type="ECO:0000313" key="8">
    <source>
        <dbReference type="Proteomes" id="UP000202259"/>
    </source>
</evidence>
<dbReference type="GO" id="GO:0005737">
    <property type="term" value="C:cytoplasm"/>
    <property type="evidence" value="ECO:0007669"/>
    <property type="project" value="UniProtKB-SubCell"/>
</dbReference>
<dbReference type="HAMAP" id="MF_01260">
    <property type="entry name" value="Carboxylester"/>
    <property type="match status" value="1"/>
</dbReference>
<evidence type="ECO:0000256" key="4">
    <source>
        <dbReference type="ARBA" id="ARBA00022801"/>
    </source>
</evidence>
<dbReference type="RefSeq" id="WP_094122778.1">
    <property type="nucleotide sequence ID" value="NZ_CP020465.1"/>
</dbReference>
<dbReference type="GO" id="GO:0016020">
    <property type="term" value="C:membrane"/>
    <property type="evidence" value="ECO:0007669"/>
    <property type="project" value="TreeGrafter"/>
</dbReference>
<dbReference type="AlphaFoldDB" id="A0A222G6X9"/>
<feature type="active site" description="Nucleophile" evidence="5">
    <location>
        <position position="88"/>
    </location>
</feature>
<organism evidence="7 8">
    <name type="scientific">Cognaticolwellia beringensis</name>
    <dbReference type="NCBI Taxonomy" id="1967665"/>
    <lineage>
        <taxon>Bacteria</taxon>
        <taxon>Pseudomonadati</taxon>
        <taxon>Pseudomonadota</taxon>
        <taxon>Gammaproteobacteria</taxon>
        <taxon>Alteromonadales</taxon>
        <taxon>Colwelliaceae</taxon>
        <taxon>Cognaticolwellia</taxon>
    </lineage>
</organism>
<dbReference type="PANTHER" id="PTHR43798">
    <property type="entry name" value="MONOACYLGLYCEROL LIPASE"/>
    <property type="match status" value="1"/>
</dbReference>
<evidence type="ECO:0000256" key="3">
    <source>
        <dbReference type="ARBA" id="ARBA00022756"/>
    </source>
</evidence>
<evidence type="ECO:0000256" key="1">
    <source>
        <dbReference type="ARBA" id="ARBA00022487"/>
    </source>
</evidence>
<evidence type="ECO:0000313" key="7">
    <source>
        <dbReference type="EMBL" id="ASP47619.1"/>
    </source>
</evidence>
<dbReference type="Pfam" id="PF00561">
    <property type="entry name" value="Abhydrolase_1"/>
    <property type="match status" value="1"/>
</dbReference>
<reference evidence="7 8" key="1">
    <citation type="submission" date="2017-08" db="EMBL/GenBank/DDBJ databases">
        <title>Complete genome of Colwellia sp. NB097-1, a psychrophile bacterium ioslated from Bering Sea.</title>
        <authorList>
            <person name="Chen X."/>
        </authorList>
    </citation>
    <scope>NUCLEOTIDE SEQUENCE [LARGE SCALE GENOMIC DNA]</scope>
    <source>
        <strain evidence="7 8">NB097-1</strain>
    </source>
</reference>
<dbReference type="KEGG" id="cber:B5D82_07530"/>
<dbReference type="OrthoDB" id="9780744at2"/>
<comment type="function">
    <text evidence="5">The physiological role of BioH is to remove the methyl group introduced by BioC when the pimeloyl moiety is complete. It allows to synthesize pimeloyl-ACP via the fatty acid synthetic pathway through the hydrolysis of the ester bonds of pimeloyl-ACP esters.</text>
</comment>
<name>A0A222G6X9_9GAMM</name>
<proteinExistence type="inferred from homology"/>
<sequence>MTESMAERLKIASQGQGIPLVFIHGWGLNSAVWQPCSAQLQTDFEVITVDLPGFATNNLVQLEQYSLVEIANAIIDAVGKPAVYIGWSLGGLVASQIAINHPEQVLGLITVASSPQFIERDNWPGIKESVLALFHQQLAQDTTKTISNFLKIQAMGSPHIRQDIKTIRDLVMQHQQPARQILDDSLSLLETSDLSEQLAGIKQPFFRLYGKLDGLVPKQVIALIDELAPNSQRYIFEQASHAPFISHQAEFLTILKNWLMEHVI</sequence>
<keyword evidence="1 5" id="KW-0719">Serine esterase</keyword>
<dbReference type="UniPathway" id="UPA00078"/>
<dbReference type="GO" id="GO:0009102">
    <property type="term" value="P:biotin biosynthetic process"/>
    <property type="evidence" value="ECO:0007669"/>
    <property type="project" value="UniProtKB-UniRule"/>
</dbReference>
<feature type="binding site" evidence="5">
    <location>
        <position position="241"/>
    </location>
    <ligand>
        <name>substrate</name>
    </ligand>
</feature>
<keyword evidence="3 5" id="KW-0093">Biotin biosynthesis</keyword>
<dbReference type="NCBIfam" id="TIGR01738">
    <property type="entry name" value="bioH"/>
    <property type="match status" value="1"/>
</dbReference>
<keyword evidence="2 5" id="KW-0963">Cytoplasm</keyword>
<dbReference type="Proteomes" id="UP000202259">
    <property type="component" value="Chromosome"/>
</dbReference>
<dbReference type="InterPro" id="IPR029058">
    <property type="entry name" value="AB_hydrolase_fold"/>
</dbReference>
<dbReference type="InterPro" id="IPR010076">
    <property type="entry name" value="BioH"/>
</dbReference>
<comment type="catalytic activity">
    <reaction evidence="5">
        <text>6-carboxyhexanoyl-[ACP] methyl ester + H2O = 6-carboxyhexanoyl-[ACP] + methanol + H(+)</text>
        <dbReference type="Rhea" id="RHEA:42700"/>
        <dbReference type="Rhea" id="RHEA-COMP:9955"/>
        <dbReference type="Rhea" id="RHEA-COMP:10186"/>
        <dbReference type="ChEBI" id="CHEBI:15377"/>
        <dbReference type="ChEBI" id="CHEBI:15378"/>
        <dbReference type="ChEBI" id="CHEBI:17790"/>
        <dbReference type="ChEBI" id="CHEBI:78846"/>
        <dbReference type="ChEBI" id="CHEBI:82735"/>
        <dbReference type="EC" id="3.1.1.85"/>
    </reaction>
</comment>
<keyword evidence="4 5" id="KW-0378">Hydrolase</keyword>
<feature type="active site" evidence="5">
    <location>
        <position position="241"/>
    </location>
</feature>
<comment type="subcellular location">
    <subcellularLocation>
        <location evidence="5">Cytoplasm</location>
    </subcellularLocation>
</comment>
<accession>A0A222G6X9</accession>
<feature type="binding site" evidence="5">
    <location>
        <begin position="88"/>
        <end position="89"/>
    </location>
    <ligand>
        <name>substrate</name>
    </ligand>
</feature>
<feature type="binding site" evidence="5">
    <location>
        <position position="26"/>
    </location>
    <ligand>
        <name>substrate</name>
    </ligand>
</feature>
<evidence type="ECO:0000256" key="2">
    <source>
        <dbReference type="ARBA" id="ARBA00022490"/>
    </source>
</evidence>
<dbReference type="EMBL" id="CP020465">
    <property type="protein sequence ID" value="ASP47619.1"/>
    <property type="molecule type" value="Genomic_DNA"/>
</dbReference>
<dbReference type="InterPro" id="IPR050266">
    <property type="entry name" value="AB_hydrolase_sf"/>
</dbReference>
<dbReference type="PRINTS" id="PR00111">
    <property type="entry name" value="ABHYDROLASE"/>
</dbReference>
<feature type="domain" description="AB hydrolase-1" evidence="6">
    <location>
        <begin position="19"/>
        <end position="247"/>
    </location>
</feature>
<dbReference type="InterPro" id="IPR000073">
    <property type="entry name" value="AB_hydrolase_1"/>
</dbReference>
<comment type="subunit">
    <text evidence="5">Monomer.</text>
</comment>
<feature type="binding site" evidence="5">
    <location>
        <begin position="149"/>
        <end position="153"/>
    </location>
    <ligand>
        <name>substrate</name>
    </ligand>
</feature>
<dbReference type="SUPFAM" id="SSF53474">
    <property type="entry name" value="alpha/beta-Hydrolases"/>
    <property type="match status" value="1"/>
</dbReference>
<dbReference type="GO" id="GO:0090499">
    <property type="term" value="F:pimelyl-[acyl-carrier protein] methyl ester esterase activity"/>
    <property type="evidence" value="ECO:0007669"/>
    <property type="project" value="UniProtKB-EC"/>
</dbReference>
<keyword evidence="8" id="KW-1185">Reference proteome</keyword>
<dbReference type="EC" id="3.1.1.85" evidence="5"/>
<evidence type="ECO:0000256" key="5">
    <source>
        <dbReference type="HAMAP-Rule" id="MF_01260"/>
    </source>
</evidence>